<feature type="domain" description="DUF11" evidence="1">
    <location>
        <begin position="465"/>
        <end position="579"/>
    </location>
</feature>
<accession>A0A3B1AFB2</accession>
<dbReference type="NCBIfam" id="TIGR01451">
    <property type="entry name" value="B_ant_repeat"/>
    <property type="match status" value="2"/>
</dbReference>
<gene>
    <name evidence="2" type="ORF">MNBD_GAMMA22-1191</name>
</gene>
<dbReference type="EMBL" id="UOFS01000036">
    <property type="protein sequence ID" value="VAW98157.1"/>
    <property type="molecule type" value="Genomic_DNA"/>
</dbReference>
<dbReference type="InterPro" id="IPR049886">
    <property type="entry name" value="CFI_box_CTERM_dom"/>
</dbReference>
<dbReference type="InterPro" id="IPR047589">
    <property type="entry name" value="DUF11_rpt"/>
</dbReference>
<dbReference type="Pfam" id="PF01345">
    <property type="entry name" value="DUF11"/>
    <property type="match status" value="2"/>
</dbReference>
<protein>
    <recommendedName>
        <fullName evidence="1">DUF11 domain-containing protein</fullName>
    </recommendedName>
</protein>
<reference evidence="2" key="1">
    <citation type="submission" date="2018-06" db="EMBL/GenBank/DDBJ databases">
        <authorList>
            <person name="Zhirakovskaya E."/>
        </authorList>
    </citation>
    <scope>NUCLEOTIDE SEQUENCE</scope>
</reference>
<evidence type="ECO:0000313" key="2">
    <source>
        <dbReference type="EMBL" id="VAW98157.1"/>
    </source>
</evidence>
<evidence type="ECO:0000259" key="1">
    <source>
        <dbReference type="Pfam" id="PF01345"/>
    </source>
</evidence>
<dbReference type="AlphaFoldDB" id="A0A3B1AFB2"/>
<dbReference type="NCBIfam" id="NF041770">
    <property type="entry name" value="CFI_box_CTERM"/>
    <property type="match status" value="1"/>
</dbReference>
<organism evidence="2">
    <name type="scientific">hydrothermal vent metagenome</name>
    <dbReference type="NCBI Taxonomy" id="652676"/>
    <lineage>
        <taxon>unclassified sequences</taxon>
        <taxon>metagenomes</taxon>
        <taxon>ecological metagenomes</taxon>
    </lineage>
</organism>
<feature type="domain" description="DUF11" evidence="1">
    <location>
        <begin position="342"/>
        <end position="453"/>
    </location>
</feature>
<proteinExistence type="predicted"/>
<dbReference type="SUPFAM" id="SSF55486">
    <property type="entry name" value="Metalloproteases ('zincins'), catalytic domain"/>
    <property type="match status" value="1"/>
</dbReference>
<sequence length="681" mass="71248">MRVSILTKNNSKMKTLIFSFLLSLVLILPTPKAFAIATITIINADSAGEGLNDSTAFTAVVGNRASTLGQARLNAVQHAANLMGSIITSAIDIKVNVEFNSLGGGASSAPLAGAAAAFVDRNFTNAPVTNTWYPIALAEKISGANIATTGGTQEINMIVNVDVDGVFVLGTRKWYYGFDSNPPGTDIDFVTVALHELIHGLGFSSFVDLLTGVKLTSGGIGYDDSFMRLLEHHGATPADYPSMTNTQRIAASVSDTLLHWTGANVSANLAAVTAGKTGTHIHMYAPTTAESGSSVSHFNTTVTPNEMMEPNYTIANHNIGLAVYLLTDIGWGTTNVNRTAIDLQVTQTDSGATINTGANETYNLVVTNNSASTATEVVITNMIPTGSTYISATPGAGSCYQSNNIVTCQLGDMVSSGTINIAIVVTLVAAGTNTNTVFVDSVNPDSAIANNESFENSTVVANDVDLGVSQTNSVAAIDFGSNETYVITVTNNSATDGASSLVLASTLPTGATYVSATGTGWSCSISTPIVTCNLASLALASTSVVTIVATLNISGSNTNTVTINAANNDPVSGNDSSSVITTVNAQTSVATAGSSGCFIATAAYGSPMEDEVRYLRAFRDQYLLKNSAGRWFVQMYYRYSPALATRIKNNDNLRSMVRGLLSPFIKMSRQTVSKNYLDMQK</sequence>
<dbReference type="InterPro" id="IPR001434">
    <property type="entry name" value="OmcB-like_DUF11"/>
</dbReference>
<name>A0A3B1AFB2_9ZZZZ</name>